<dbReference type="GO" id="GO:0050380">
    <property type="term" value="F:undecaprenyl-diphosphatase activity"/>
    <property type="evidence" value="ECO:0007669"/>
    <property type="project" value="UniProtKB-EC"/>
</dbReference>
<evidence type="ECO:0000256" key="7">
    <source>
        <dbReference type="SAM" id="Phobius"/>
    </source>
</evidence>
<dbReference type="PANTHER" id="PTHR14969">
    <property type="entry name" value="SPHINGOSINE-1-PHOSPHATE PHOSPHOHYDROLASE"/>
    <property type="match status" value="1"/>
</dbReference>
<keyword evidence="2" id="KW-1003">Cell membrane</keyword>
<feature type="transmembrane region" description="Helical" evidence="7">
    <location>
        <begin position="160"/>
        <end position="188"/>
    </location>
</feature>
<dbReference type="SUPFAM" id="SSF48317">
    <property type="entry name" value="Acid phosphatase/Vanadium-dependent haloperoxidase"/>
    <property type="match status" value="1"/>
</dbReference>
<feature type="transmembrane region" description="Helical" evidence="7">
    <location>
        <begin position="64"/>
        <end position="87"/>
    </location>
</feature>
<keyword evidence="6 7" id="KW-0472">Membrane</keyword>
<dbReference type="InterPro" id="IPR000326">
    <property type="entry name" value="PAP2/HPO"/>
</dbReference>
<accession>A0A7W6IKN2</accession>
<evidence type="ECO:0000256" key="6">
    <source>
        <dbReference type="ARBA" id="ARBA00023136"/>
    </source>
</evidence>
<evidence type="ECO:0000313" key="9">
    <source>
        <dbReference type="EMBL" id="MBB4050725.1"/>
    </source>
</evidence>
<gene>
    <name evidence="9" type="ORF">GGR20_000343</name>
</gene>
<evidence type="ECO:0000256" key="3">
    <source>
        <dbReference type="ARBA" id="ARBA00022692"/>
    </source>
</evidence>
<dbReference type="AlphaFoldDB" id="A0A7W6IKN2"/>
<evidence type="ECO:0000256" key="4">
    <source>
        <dbReference type="ARBA" id="ARBA00022801"/>
    </source>
</evidence>
<feature type="transmembrane region" description="Helical" evidence="7">
    <location>
        <begin position="22"/>
        <end position="43"/>
    </location>
</feature>
<name>A0A7W6IKN2_9HYPH</name>
<dbReference type="SMART" id="SM00014">
    <property type="entry name" value="acidPPc"/>
    <property type="match status" value="1"/>
</dbReference>
<keyword evidence="3 7" id="KW-0812">Transmembrane</keyword>
<dbReference type="RefSeq" id="WP_183309504.1">
    <property type="nucleotide sequence ID" value="NZ_JACIEW010000001.1"/>
</dbReference>
<evidence type="ECO:0000256" key="1">
    <source>
        <dbReference type="ARBA" id="ARBA00004651"/>
    </source>
</evidence>
<dbReference type="EMBL" id="JACIEW010000001">
    <property type="protein sequence ID" value="MBB4050725.1"/>
    <property type="molecule type" value="Genomic_DNA"/>
</dbReference>
<evidence type="ECO:0000313" key="10">
    <source>
        <dbReference type="Proteomes" id="UP000547011"/>
    </source>
</evidence>
<dbReference type="InterPro" id="IPR036938">
    <property type="entry name" value="PAP2/HPO_sf"/>
</dbReference>
<evidence type="ECO:0000256" key="5">
    <source>
        <dbReference type="ARBA" id="ARBA00022989"/>
    </source>
</evidence>
<sequence length="250" mass="27764">MDKKVMFDIQKPWPLGLDRKTWPLFLAGLVAILGILSTIDVLASRGAIGWPDQWRAPFFFITDYGLSDWILIPSLVLMILLRLAMFPLQGVWRQACGELAATSAFVFLGVAVPGLITTLLKRLIGRARPDEFDTVGAFSFQNFFNDWTFQSFPSGHSTTAIATAFVAGFIYPPLFPFLFVIGVVVALSRVPVGAHYPTDVFAGLIVGMLGAYLVRNLFARKGWLFKQSPDGRISLKPLEGLRRLIQRARA</sequence>
<dbReference type="Gene3D" id="1.20.144.10">
    <property type="entry name" value="Phosphatidic acid phosphatase type 2/haloperoxidase"/>
    <property type="match status" value="1"/>
</dbReference>
<keyword evidence="10" id="KW-1185">Reference proteome</keyword>
<keyword evidence="5 7" id="KW-1133">Transmembrane helix</keyword>
<dbReference type="Proteomes" id="UP000547011">
    <property type="component" value="Unassembled WGS sequence"/>
</dbReference>
<dbReference type="Pfam" id="PF01569">
    <property type="entry name" value="PAP2"/>
    <property type="match status" value="1"/>
</dbReference>
<dbReference type="PANTHER" id="PTHR14969:SF62">
    <property type="entry name" value="DECAPRENYLPHOSPHORYL-5-PHOSPHORIBOSE PHOSPHATASE RV3807C-RELATED"/>
    <property type="match status" value="1"/>
</dbReference>
<dbReference type="GO" id="GO:0005886">
    <property type="term" value="C:plasma membrane"/>
    <property type="evidence" value="ECO:0007669"/>
    <property type="project" value="UniProtKB-SubCell"/>
</dbReference>
<feature type="transmembrane region" description="Helical" evidence="7">
    <location>
        <begin position="200"/>
        <end position="218"/>
    </location>
</feature>
<proteinExistence type="predicted"/>
<organism evidence="9 10">
    <name type="scientific">Devosia subaequoris</name>
    <dbReference type="NCBI Taxonomy" id="395930"/>
    <lineage>
        <taxon>Bacteria</taxon>
        <taxon>Pseudomonadati</taxon>
        <taxon>Pseudomonadota</taxon>
        <taxon>Alphaproteobacteria</taxon>
        <taxon>Hyphomicrobiales</taxon>
        <taxon>Devosiaceae</taxon>
        <taxon>Devosia</taxon>
    </lineage>
</organism>
<feature type="transmembrane region" description="Helical" evidence="7">
    <location>
        <begin position="99"/>
        <end position="120"/>
    </location>
</feature>
<comment type="subcellular location">
    <subcellularLocation>
        <location evidence="1">Cell membrane</location>
        <topology evidence="1">Multi-pass membrane protein</topology>
    </subcellularLocation>
</comment>
<keyword evidence="4 9" id="KW-0378">Hydrolase</keyword>
<protein>
    <submittedName>
        <fullName evidence="9">Undecaprenyl-diphosphatase</fullName>
        <ecNumber evidence="9">3.6.1.27</ecNumber>
    </submittedName>
</protein>
<evidence type="ECO:0000259" key="8">
    <source>
        <dbReference type="SMART" id="SM00014"/>
    </source>
</evidence>
<comment type="caution">
    <text evidence="9">The sequence shown here is derived from an EMBL/GenBank/DDBJ whole genome shotgun (WGS) entry which is preliminary data.</text>
</comment>
<dbReference type="EC" id="3.6.1.27" evidence="9"/>
<reference evidence="9 10" key="1">
    <citation type="submission" date="2020-08" db="EMBL/GenBank/DDBJ databases">
        <title>Genomic Encyclopedia of Type Strains, Phase IV (KMG-IV): sequencing the most valuable type-strain genomes for metagenomic binning, comparative biology and taxonomic classification.</title>
        <authorList>
            <person name="Goeker M."/>
        </authorList>
    </citation>
    <scope>NUCLEOTIDE SEQUENCE [LARGE SCALE GENOMIC DNA]</scope>
    <source>
        <strain evidence="9 10">DSM 23447</strain>
    </source>
</reference>
<evidence type="ECO:0000256" key="2">
    <source>
        <dbReference type="ARBA" id="ARBA00022475"/>
    </source>
</evidence>
<feature type="domain" description="Phosphatidic acid phosphatase type 2/haloperoxidase" evidence="8">
    <location>
        <begin position="103"/>
        <end position="215"/>
    </location>
</feature>